<dbReference type="Pfam" id="PF00004">
    <property type="entry name" value="AAA"/>
    <property type="match status" value="1"/>
</dbReference>
<dbReference type="GO" id="GO:0046872">
    <property type="term" value="F:metal ion binding"/>
    <property type="evidence" value="ECO:0007669"/>
    <property type="project" value="UniProtKB-KW"/>
</dbReference>
<evidence type="ECO:0000256" key="6">
    <source>
        <dbReference type="ARBA" id="ARBA00022741"/>
    </source>
</evidence>
<name>A0AAD8AMD9_DIPPU</name>
<dbReference type="Gene3D" id="1.10.8.60">
    <property type="match status" value="1"/>
</dbReference>
<keyword evidence="8" id="KW-0460">Magnesium</keyword>
<dbReference type="SUPFAM" id="SSF52540">
    <property type="entry name" value="P-loop containing nucleoside triphosphate hydrolases"/>
    <property type="match status" value="1"/>
</dbReference>
<dbReference type="InterPro" id="IPR003593">
    <property type="entry name" value="AAA+_ATPase"/>
</dbReference>
<dbReference type="PANTHER" id="PTHR10763">
    <property type="entry name" value="CELL DIVISION CONTROL PROTEIN 6-RELATED"/>
    <property type="match status" value="1"/>
</dbReference>
<dbReference type="SMART" id="SM00382">
    <property type="entry name" value="AAA"/>
    <property type="match status" value="1"/>
</dbReference>
<dbReference type="GO" id="GO:0003688">
    <property type="term" value="F:DNA replication origin binding"/>
    <property type="evidence" value="ECO:0007669"/>
    <property type="project" value="TreeGrafter"/>
</dbReference>
<dbReference type="GO" id="GO:0006270">
    <property type="term" value="P:DNA replication initiation"/>
    <property type="evidence" value="ECO:0007669"/>
    <property type="project" value="TreeGrafter"/>
</dbReference>
<sequence length="787" mass="88829">MRNTRNNPLVEWKGSAISTNYYDYCKRTYYREFAFGRIHGKIGDFVLISNADSADPDTVEGCDVAEILKLFEAKGDDPYKAKVKWYSRPNGLPKKFASSKELYQNLEVIQDNRSFDDIVSIETFFSLCQVVGIDMNEDPAEVMKSLELPTNFPVYVCRYKLVYAAKRVFKLEPYLKMNDTSSSPRIKTVKDTSSSPRIKTKASQEIPSSPRLKALKEKVLRNKKLEQGVKNLGNDDGNDVDEKEERLNNKKNSPSFDIQITTSLYEPQQSLTLDPRERNPVVLNREISGATRLWGGAPSCWKTMLGCSFFSAKKNDPHIMPSGSAPRRSSILEHHGFETWIRNLAYEVVCHFIFNIYEKTPSSKRNKSEIISPTKSSQRLRRPNKKSSSKKDLYGNTSPRTPKSVSKLKTSETSSKKKSSSVRLAHLTPSVPERSTSLSTPNSALQEARARLHVSAVPKSLPCREKEFDNIYYFLLGKILDGTGGCMYISGVPGTGKTATVQEVVRTLQNATSQGEIPEFQFVELNGMRLTEPRQAYVQLLKQLTGRTVVAEQAQQLLERRFTHTGPRRITTLLLVDELDLLWTRRQDVVYNLLDWPTKSSSRLVVLTIANTMNLPERLLMGRVTSRLGLTRVTFHPYTHKQLEEIVLARLEGMKVFDPDAVQLVARKVAAVSGDARRALDICRRATELAENDDSEGMVEMKHVDQALLEMVASTKVQAIRYCSKIEQLFLSAVAAEVQRTGVEETSFHKVYMQLRSLCTFDGYALPSITEALGVCSPSWQLSSTFN</sequence>
<comment type="subunit">
    <text evidence="11">ORC is composed of six subunits.</text>
</comment>
<dbReference type="GO" id="GO:0033314">
    <property type="term" value="P:mitotic DNA replication checkpoint signaling"/>
    <property type="evidence" value="ECO:0007669"/>
    <property type="project" value="TreeGrafter"/>
</dbReference>
<keyword evidence="4 11" id="KW-0235">DNA replication</keyword>
<feature type="compositionally biased region" description="Polar residues" evidence="12">
    <location>
        <begin position="433"/>
        <end position="444"/>
    </location>
</feature>
<keyword evidence="10 11" id="KW-0539">Nucleus</keyword>
<evidence type="ECO:0000256" key="11">
    <source>
        <dbReference type="RuleBase" id="RU365058"/>
    </source>
</evidence>
<dbReference type="InterPro" id="IPR050311">
    <property type="entry name" value="ORC1/CDC6"/>
</dbReference>
<evidence type="ECO:0000256" key="1">
    <source>
        <dbReference type="ARBA" id="ARBA00004123"/>
    </source>
</evidence>
<proteinExistence type="inferred from homology"/>
<dbReference type="Pfam" id="PF17872">
    <property type="entry name" value="AAA_lid_10"/>
    <property type="match status" value="1"/>
</dbReference>
<feature type="compositionally biased region" description="Polar residues" evidence="12">
    <location>
        <begin position="179"/>
        <end position="207"/>
    </location>
</feature>
<dbReference type="PANTHER" id="PTHR10763:SF23">
    <property type="entry name" value="ORIGIN RECOGNITION COMPLEX SUBUNIT 1"/>
    <property type="match status" value="1"/>
</dbReference>
<feature type="region of interest" description="Disordered" evidence="12">
    <location>
        <begin position="364"/>
        <end position="444"/>
    </location>
</feature>
<dbReference type="FunFam" id="3.40.50.300:FF:000199">
    <property type="entry name" value="Origin recognition complex subunit 1"/>
    <property type="match status" value="1"/>
</dbReference>
<comment type="caution">
    <text evidence="14">The sequence shown here is derived from an EMBL/GenBank/DDBJ whole genome shotgun (WGS) entry which is preliminary data.</text>
</comment>
<dbReference type="Proteomes" id="UP001233999">
    <property type="component" value="Unassembled WGS sequence"/>
</dbReference>
<evidence type="ECO:0000256" key="12">
    <source>
        <dbReference type="SAM" id="MobiDB-lite"/>
    </source>
</evidence>
<dbReference type="Pfam" id="PF09079">
    <property type="entry name" value="WHD_Cdc6"/>
    <property type="match status" value="1"/>
</dbReference>
<evidence type="ECO:0000256" key="7">
    <source>
        <dbReference type="ARBA" id="ARBA00022840"/>
    </source>
</evidence>
<accession>A0AAD8AMD9</accession>
<evidence type="ECO:0000259" key="13">
    <source>
        <dbReference type="PROSITE" id="PS51038"/>
    </source>
</evidence>
<dbReference type="InterPro" id="IPR043151">
    <property type="entry name" value="BAH_sf"/>
</dbReference>
<comment type="subcellular location">
    <subcellularLocation>
        <location evidence="1 11">Nucleus</location>
    </subcellularLocation>
</comment>
<evidence type="ECO:0000256" key="3">
    <source>
        <dbReference type="ARBA" id="ARBA00019081"/>
    </source>
</evidence>
<dbReference type="GO" id="GO:0005524">
    <property type="term" value="F:ATP binding"/>
    <property type="evidence" value="ECO:0007669"/>
    <property type="project" value="UniProtKB-KW"/>
</dbReference>
<dbReference type="AlphaFoldDB" id="A0AAD8AMD9"/>
<dbReference type="FunFam" id="1.10.8.60:FF:000062">
    <property type="entry name" value="Origin recognition complex subunit 1"/>
    <property type="match status" value="1"/>
</dbReference>
<gene>
    <name evidence="14" type="ORF">L9F63_000081</name>
</gene>
<feature type="compositionally biased region" description="Low complexity" evidence="12">
    <location>
        <begin position="403"/>
        <end position="413"/>
    </location>
</feature>
<feature type="compositionally biased region" description="Basic residues" evidence="12">
    <location>
        <begin position="378"/>
        <end position="388"/>
    </location>
</feature>
<feature type="region of interest" description="Disordered" evidence="12">
    <location>
        <begin position="179"/>
        <end position="208"/>
    </location>
</feature>
<dbReference type="GO" id="GO:0016887">
    <property type="term" value="F:ATP hydrolysis activity"/>
    <property type="evidence" value="ECO:0007669"/>
    <property type="project" value="InterPro"/>
</dbReference>
<dbReference type="InterPro" id="IPR041083">
    <property type="entry name" value="AAA_lid_10"/>
</dbReference>
<comment type="function">
    <text evidence="11">Component of the origin recognition complex (ORC) that binds origins of replication. DNA-binding is ATP-dependent, however specific DNA sequences that define origins of replication have not been identified so far. ORC is required to assemble the pre-replication complex necessary to initiate DNA replication.</text>
</comment>
<keyword evidence="6 11" id="KW-0547">Nucleotide-binding</keyword>
<dbReference type="Gene3D" id="2.30.30.490">
    <property type="match status" value="1"/>
</dbReference>
<dbReference type="GO" id="GO:0003682">
    <property type="term" value="F:chromatin binding"/>
    <property type="evidence" value="ECO:0007669"/>
    <property type="project" value="InterPro"/>
</dbReference>
<evidence type="ECO:0000256" key="5">
    <source>
        <dbReference type="ARBA" id="ARBA00022723"/>
    </source>
</evidence>
<protein>
    <recommendedName>
        <fullName evidence="3 11">Origin recognition complex subunit 1</fullName>
    </recommendedName>
</protein>
<keyword evidence="9 11" id="KW-0238">DNA-binding</keyword>
<evidence type="ECO:0000256" key="2">
    <source>
        <dbReference type="ARBA" id="ARBA00008398"/>
    </source>
</evidence>
<reference evidence="14" key="1">
    <citation type="journal article" date="2023" name="IScience">
        <title>Live-bearing cockroach genome reveals convergent evolutionary mechanisms linked to viviparity in insects and beyond.</title>
        <authorList>
            <person name="Fouks B."/>
            <person name="Harrison M.C."/>
            <person name="Mikhailova A.A."/>
            <person name="Marchal E."/>
            <person name="English S."/>
            <person name="Carruthers M."/>
            <person name="Jennings E.C."/>
            <person name="Chiamaka E.L."/>
            <person name="Frigard R.A."/>
            <person name="Pippel M."/>
            <person name="Attardo G.M."/>
            <person name="Benoit J.B."/>
            <person name="Bornberg-Bauer E."/>
            <person name="Tobe S.S."/>
        </authorList>
    </citation>
    <scope>NUCLEOTIDE SEQUENCE</scope>
    <source>
        <strain evidence="14">Stay&amp;Tobe</strain>
    </source>
</reference>
<evidence type="ECO:0000313" key="14">
    <source>
        <dbReference type="EMBL" id="KAJ9601789.1"/>
    </source>
</evidence>
<dbReference type="EMBL" id="JASPKZ010000003">
    <property type="protein sequence ID" value="KAJ9601789.1"/>
    <property type="molecule type" value="Genomic_DNA"/>
</dbReference>
<evidence type="ECO:0000256" key="8">
    <source>
        <dbReference type="ARBA" id="ARBA00022842"/>
    </source>
</evidence>
<dbReference type="InterPro" id="IPR003959">
    <property type="entry name" value="ATPase_AAA_core"/>
</dbReference>
<dbReference type="InterPro" id="IPR001025">
    <property type="entry name" value="BAH_dom"/>
</dbReference>
<dbReference type="GO" id="GO:0005664">
    <property type="term" value="C:nuclear origin of replication recognition complex"/>
    <property type="evidence" value="ECO:0007669"/>
    <property type="project" value="TreeGrafter"/>
</dbReference>
<evidence type="ECO:0000256" key="4">
    <source>
        <dbReference type="ARBA" id="ARBA00022705"/>
    </source>
</evidence>
<comment type="similarity">
    <text evidence="2 11">Belongs to the ORC1 family.</text>
</comment>
<reference evidence="14" key="2">
    <citation type="submission" date="2023-05" db="EMBL/GenBank/DDBJ databases">
        <authorList>
            <person name="Fouks B."/>
        </authorList>
    </citation>
    <scope>NUCLEOTIDE SEQUENCE</scope>
    <source>
        <strain evidence="14">Stay&amp;Tobe</strain>
        <tissue evidence="14">Testes</tissue>
    </source>
</reference>
<keyword evidence="7 11" id="KW-0067">ATP-binding</keyword>
<evidence type="ECO:0000256" key="9">
    <source>
        <dbReference type="ARBA" id="ARBA00023125"/>
    </source>
</evidence>
<dbReference type="Gene3D" id="3.40.50.300">
    <property type="entry name" value="P-loop containing nucleotide triphosphate hydrolases"/>
    <property type="match status" value="1"/>
</dbReference>
<dbReference type="InterPro" id="IPR027417">
    <property type="entry name" value="P-loop_NTPase"/>
</dbReference>
<organism evidence="14 15">
    <name type="scientific">Diploptera punctata</name>
    <name type="common">Pacific beetle cockroach</name>
    <dbReference type="NCBI Taxonomy" id="6984"/>
    <lineage>
        <taxon>Eukaryota</taxon>
        <taxon>Metazoa</taxon>
        <taxon>Ecdysozoa</taxon>
        <taxon>Arthropoda</taxon>
        <taxon>Hexapoda</taxon>
        <taxon>Insecta</taxon>
        <taxon>Pterygota</taxon>
        <taxon>Neoptera</taxon>
        <taxon>Polyneoptera</taxon>
        <taxon>Dictyoptera</taxon>
        <taxon>Blattodea</taxon>
        <taxon>Blaberoidea</taxon>
        <taxon>Blaberidae</taxon>
        <taxon>Diplopterinae</taxon>
        <taxon>Diploptera</taxon>
    </lineage>
</organism>
<evidence type="ECO:0000313" key="15">
    <source>
        <dbReference type="Proteomes" id="UP001233999"/>
    </source>
</evidence>
<keyword evidence="15" id="KW-1185">Reference proteome</keyword>
<feature type="region of interest" description="Disordered" evidence="12">
    <location>
        <begin position="225"/>
        <end position="253"/>
    </location>
</feature>
<keyword evidence="5" id="KW-0479">Metal-binding</keyword>
<feature type="domain" description="BAH" evidence="13">
    <location>
        <begin position="38"/>
        <end position="172"/>
    </location>
</feature>
<dbReference type="PROSITE" id="PS51038">
    <property type="entry name" value="BAH"/>
    <property type="match status" value="1"/>
</dbReference>
<evidence type="ECO:0000256" key="10">
    <source>
        <dbReference type="ARBA" id="ARBA00023242"/>
    </source>
</evidence>
<dbReference type="InterPro" id="IPR015163">
    <property type="entry name" value="Cdc6_C"/>
</dbReference>